<feature type="compositionally biased region" description="Basic and acidic residues" evidence="16">
    <location>
        <begin position="636"/>
        <end position="658"/>
    </location>
</feature>
<keyword evidence="10" id="KW-0378">Hydrolase</keyword>
<dbReference type="Gene3D" id="2.40.30.10">
    <property type="entry name" value="Translation factors"/>
    <property type="match status" value="2"/>
</dbReference>
<dbReference type="PANTHER" id="PTHR43381:SF4">
    <property type="entry name" value="EUKARYOTIC TRANSLATION INITIATION FACTOR 5B"/>
    <property type="match status" value="1"/>
</dbReference>
<evidence type="ECO:0000256" key="12">
    <source>
        <dbReference type="ARBA" id="ARBA00023134"/>
    </source>
</evidence>
<dbReference type="SUPFAM" id="SSF50447">
    <property type="entry name" value="Translation proteins"/>
    <property type="match status" value="1"/>
</dbReference>
<dbReference type="NCBIfam" id="NF003078">
    <property type="entry name" value="PRK04004.1"/>
    <property type="match status" value="1"/>
</dbReference>
<reference evidence="18 19" key="1">
    <citation type="journal article" date="2017" name="Curr. Biol.">
        <title>The Evolution of Venom by Co-option of Single-Copy Genes.</title>
        <authorList>
            <person name="Martinson E.O."/>
            <person name="Mrinalini"/>
            <person name="Kelkar Y.D."/>
            <person name="Chang C.H."/>
            <person name="Werren J.H."/>
        </authorList>
    </citation>
    <scope>NUCLEOTIDE SEQUENCE [LARGE SCALE GENOMIC DNA]</scope>
    <source>
        <strain evidence="18 19">Alberta</strain>
        <tissue evidence="18">Whole body</tissue>
    </source>
</reference>
<feature type="compositionally biased region" description="Basic and acidic residues" evidence="16">
    <location>
        <begin position="420"/>
        <end position="440"/>
    </location>
</feature>
<keyword evidence="6" id="KW-0963">Cytoplasm</keyword>
<dbReference type="InterPro" id="IPR027417">
    <property type="entry name" value="P-loop_NTPase"/>
</dbReference>
<evidence type="ECO:0000313" key="19">
    <source>
        <dbReference type="Proteomes" id="UP000215335"/>
    </source>
</evidence>
<dbReference type="GO" id="GO:0005525">
    <property type="term" value="F:GTP binding"/>
    <property type="evidence" value="ECO:0007669"/>
    <property type="project" value="UniProtKB-KW"/>
</dbReference>
<feature type="compositionally biased region" description="Basic and acidic residues" evidence="16">
    <location>
        <begin position="447"/>
        <end position="463"/>
    </location>
</feature>
<dbReference type="FunFam" id="2.40.30.10:FF:000013">
    <property type="entry name" value="eukaryotic translation initiation factor 5B"/>
    <property type="match status" value="1"/>
</dbReference>
<evidence type="ECO:0000256" key="16">
    <source>
        <dbReference type="SAM" id="MobiDB-lite"/>
    </source>
</evidence>
<evidence type="ECO:0000256" key="4">
    <source>
        <dbReference type="ARBA" id="ARBA00011986"/>
    </source>
</evidence>
<dbReference type="InterPro" id="IPR029459">
    <property type="entry name" value="EFTU-type"/>
</dbReference>
<dbReference type="GO" id="GO:0003743">
    <property type="term" value="F:translation initiation factor activity"/>
    <property type="evidence" value="ECO:0007669"/>
    <property type="project" value="UniProtKB-KW"/>
</dbReference>
<evidence type="ECO:0000256" key="10">
    <source>
        <dbReference type="ARBA" id="ARBA00022801"/>
    </source>
</evidence>
<dbReference type="CDD" id="cd16266">
    <property type="entry name" value="IF2_aeIF5B_IV"/>
    <property type="match status" value="1"/>
</dbReference>
<evidence type="ECO:0000313" key="18">
    <source>
        <dbReference type="EMBL" id="OXU28941.1"/>
    </source>
</evidence>
<comment type="similarity">
    <text evidence="3">Belongs to the TRAFAC class translation factor GTPase superfamily. Classic translation factor GTPase family. IF-2 subfamily.</text>
</comment>
<evidence type="ECO:0000256" key="14">
    <source>
        <dbReference type="ARBA" id="ARBA00053410"/>
    </source>
</evidence>
<evidence type="ECO:0000256" key="11">
    <source>
        <dbReference type="ARBA" id="ARBA00022917"/>
    </source>
</evidence>
<feature type="compositionally biased region" description="Basic residues" evidence="16">
    <location>
        <begin position="545"/>
        <end position="557"/>
    </location>
</feature>
<dbReference type="InterPro" id="IPR009000">
    <property type="entry name" value="Transl_B-barrel_sf"/>
</dbReference>
<evidence type="ECO:0000256" key="2">
    <source>
        <dbReference type="ARBA" id="ARBA00004496"/>
    </source>
</evidence>
<dbReference type="SUPFAM" id="SSF52156">
    <property type="entry name" value="Initiation factor IF2/eIF5b, domain 3"/>
    <property type="match status" value="1"/>
</dbReference>
<feature type="compositionally biased region" description="Acidic residues" evidence="16">
    <location>
        <begin position="659"/>
        <end position="671"/>
    </location>
</feature>
<dbReference type="EC" id="3.6.5.3" evidence="4"/>
<dbReference type="PANTHER" id="PTHR43381">
    <property type="entry name" value="TRANSLATION INITIATION FACTOR IF-2-RELATED"/>
    <property type="match status" value="1"/>
</dbReference>
<feature type="compositionally biased region" description="Basic and acidic residues" evidence="16">
    <location>
        <begin position="729"/>
        <end position="745"/>
    </location>
</feature>
<dbReference type="NCBIfam" id="TIGR00231">
    <property type="entry name" value="small_GTP"/>
    <property type="match status" value="1"/>
</dbReference>
<accession>A0A232FDV8</accession>
<feature type="region of interest" description="Disordered" evidence="16">
    <location>
        <begin position="1"/>
        <end position="745"/>
    </location>
</feature>
<evidence type="ECO:0000256" key="3">
    <source>
        <dbReference type="ARBA" id="ARBA00007733"/>
    </source>
</evidence>
<dbReference type="Gene3D" id="3.40.50.10050">
    <property type="entry name" value="Translation initiation factor IF- 2, domain 3"/>
    <property type="match status" value="1"/>
</dbReference>
<evidence type="ECO:0000256" key="8">
    <source>
        <dbReference type="ARBA" id="ARBA00022723"/>
    </source>
</evidence>
<comment type="caution">
    <text evidence="18">The sequence shown here is derived from an EMBL/GenBank/DDBJ whole genome shotgun (WGS) entry which is preliminary data.</text>
</comment>
<evidence type="ECO:0000256" key="5">
    <source>
        <dbReference type="ARBA" id="ARBA00013824"/>
    </source>
</evidence>
<dbReference type="FunFam" id="3.40.50.300:FF:000112">
    <property type="entry name" value="Eukaryotic translation initiation factor 5B"/>
    <property type="match status" value="1"/>
</dbReference>
<dbReference type="GO" id="GO:0046872">
    <property type="term" value="F:metal ion binding"/>
    <property type="evidence" value="ECO:0007669"/>
    <property type="project" value="UniProtKB-KW"/>
</dbReference>
<feature type="compositionally biased region" description="Basic residues" evidence="16">
    <location>
        <begin position="599"/>
        <end position="608"/>
    </location>
</feature>
<feature type="compositionally biased region" description="Basic residues" evidence="16">
    <location>
        <begin position="182"/>
        <end position="192"/>
    </location>
</feature>
<dbReference type="InterPro" id="IPR023115">
    <property type="entry name" value="TIF_IF2_dom3"/>
</dbReference>
<feature type="domain" description="Tr-type G" evidence="17">
    <location>
        <begin position="762"/>
        <end position="979"/>
    </location>
</feature>
<evidence type="ECO:0000256" key="13">
    <source>
        <dbReference type="ARBA" id="ARBA00032478"/>
    </source>
</evidence>
<dbReference type="Proteomes" id="UP000215335">
    <property type="component" value="Unassembled WGS sequence"/>
</dbReference>
<evidence type="ECO:0000256" key="9">
    <source>
        <dbReference type="ARBA" id="ARBA00022741"/>
    </source>
</evidence>
<keyword evidence="12" id="KW-0342">GTP-binding</keyword>
<evidence type="ECO:0000256" key="15">
    <source>
        <dbReference type="ARBA" id="ARBA00061781"/>
    </source>
</evidence>
<feature type="compositionally biased region" description="Acidic residues" evidence="16">
    <location>
        <begin position="716"/>
        <end position="728"/>
    </location>
</feature>
<evidence type="ECO:0000259" key="17">
    <source>
        <dbReference type="PROSITE" id="PS51722"/>
    </source>
</evidence>
<feature type="compositionally biased region" description="Basic and acidic residues" evidence="16">
    <location>
        <begin position="481"/>
        <end position="491"/>
    </location>
</feature>
<organism evidence="18 19">
    <name type="scientific">Trichomalopsis sarcophagae</name>
    <dbReference type="NCBI Taxonomy" id="543379"/>
    <lineage>
        <taxon>Eukaryota</taxon>
        <taxon>Metazoa</taxon>
        <taxon>Ecdysozoa</taxon>
        <taxon>Arthropoda</taxon>
        <taxon>Hexapoda</taxon>
        <taxon>Insecta</taxon>
        <taxon>Pterygota</taxon>
        <taxon>Neoptera</taxon>
        <taxon>Endopterygota</taxon>
        <taxon>Hymenoptera</taxon>
        <taxon>Apocrita</taxon>
        <taxon>Proctotrupomorpha</taxon>
        <taxon>Chalcidoidea</taxon>
        <taxon>Pteromalidae</taxon>
        <taxon>Pteromalinae</taxon>
        <taxon>Trichomalopsis</taxon>
    </lineage>
</organism>
<comment type="cofactor">
    <cofactor evidence="1">
        <name>a monovalent cation</name>
        <dbReference type="ChEBI" id="CHEBI:60242"/>
    </cofactor>
</comment>
<keyword evidence="19" id="KW-1185">Reference proteome</keyword>
<keyword evidence="8" id="KW-0479">Metal-binding</keyword>
<keyword evidence="7" id="KW-0396">Initiation factor</keyword>
<sequence>MGKAKKGKRADKDDDFDSDAEVATTTVNDEPVKSKKSKDKKKKADDVDDLADDLQELKVEKTKASKKDKKNKKRGGDDSDNDLPISKDKADSGSDSEAEISRGKQKNRKNQPVKKGFAALSIESDNESENEKPKSKSKAKKGKKDLDLESEDEGEERKPKSKNKKKGKKQAESDDESDHQVQKAKGKGKKGKKAADSDASQDEELKVQAKNKSNAKKNKKQESDDESDDQVPKPKGKTKDKKSNKAVSESDDEFNIVPTKAIKPVAAKKVPKASFALLNMDDDDDDDDNDDQKDVVSPPPSDEESEKTESKDRGKSSKPQKLEPQESQKESKKGKKAKKKRNDSDEDIDKVLAELEMEYSGKKSVQEQVTNAQKIEQDDKKKNKSKEADQEPEKEKADAPAEGEEGSTVKTAAQKKKEKKEREKQKKLAQKKAESTKKAGDTGIPQEVEKATGKPAQVEKDASDGEGEEQDEGTKKKKKGGKEETKAEKTKGPGKKMIAAMQEALKKAKEEEERLKREEEEKIRLEEERERARLEKLQKEQEKKEKKKLKEKQRKEKLKAEGKFLTTKQKQAQARAQAMLEALKAQGLEMPEAGEKKPRPGTRIRPKQVKQQSSTEGQDEAKTSDDIKSDQVQVEIVDKQEKVQEKKQDEEDGVKDAWDAESSEEEPEEDKSDGTKEPISQGAVKTQKSAGKESTPEDEDESSENESDSESQGSESESESESENESDVDDKRTDAERKKEQVRQRIQNRRIEAEKKRTVDNLRAAVVCVLGHVDTGKTKILDKLRRTNVQDGEAGGITQQIGATNVPIEAIQESTKHVKGFADKQFKIPGLLIIDTPGHESFSNLRNRGSSLCDISILVVDIMHGLEPQTIESIQLLKSKKCPFVVALNKIDRLYDWQTMNRKDVQDIIKSQAIITQQEFQKRSKDIIVQFAEQGLNAAVFYENPDPRSYVSLVPTSAITGEGMGNLLALIVDACQGPLAKRLMFSEELQATVLEVKALPGLGTTIDCILVNGILREGETMIVAGTEGPIVTQIRSLLMPQPLKELRVKGAYVEHRQVKAAQGVKIAAKELEKAIAGLNLMVAQKPDEVEILKEEIAKELTHALGKIKLAERGVFVQASTLGALEALLDFLKSSKIPYAGIRIGPVVKKDVMKASIMLEHDSQYATILAFDVKIERDAQELADSLGVKIFQADIIYHLFDRFIEYKEQLRQRKRDEHKHIAVFPCKLKILPTCVFKSRDPIIVGVMVEAGIIKEGTPICVPSRDFLDLGIVSSIEFNHKTVETARKGQEVCIKIEPIPGEAPKMFGRHFDEKDMLVSKISRQSIDACKDYFRDDLLKTDWQLIMELKKLFQIL</sequence>
<feature type="compositionally biased region" description="Basic and acidic residues" evidence="16">
    <location>
        <begin position="307"/>
        <end position="331"/>
    </location>
</feature>
<gene>
    <name evidence="18" type="ORF">TSAR_009799</name>
</gene>
<feature type="compositionally biased region" description="Low complexity" evidence="16">
    <location>
        <begin position="257"/>
        <end position="268"/>
    </location>
</feature>
<feature type="compositionally biased region" description="Basic residues" evidence="16">
    <location>
        <begin position="234"/>
        <end position="244"/>
    </location>
</feature>
<comment type="function">
    <text evidence="14">Plays a role in translation initiation. Ribosome-dependent GTPase that promotes the joining of the 60S ribosomal subunit to the pre-initiation complex to form the 80S initiation complex with the initiator methionine-tRNA in the P-site base paired to the start codon. Together with eIF1A (EIF1AX), actively orients the initiator methionine-tRNA in a conformation that allows 60S ribosomal subunit joining to form the 80S initiation complex. Is released after formation of the 80S initiation complex. Its GTPase activity is not essential for ribosomal subunits joining, but GTP hydrolysis is needed for eIF1A (EIF1AX) ejection quickly followed by EIF5B release to form elongation-competent ribosomes. In contrast to its procaryotic homolog, does not promote recruitment of Met-rRNA to the small ribosomal subunit.</text>
</comment>
<dbReference type="PRINTS" id="PR00315">
    <property type="entry name" value="ELONGATNFCT"/>
</dbReference>
<feature type="compositionally biased region" description="Basic residues" evidence="16">
    <location>
        <begin position="332"/>
        <end position="341"/>
    </location>
</feature>
<dbReference type="FunFam" id="3.40.50.10050:FF:000002">
    <property type="entry name" value="Eukaryotic translation initiation factor 5B"/>
    <property type="match status" value="1"/>
</dbReference>
<dbReference type="InterPro" id="IPR005225">
    <property type="entry name" value="Small_GTP-bd"/>
</dbReference>
<feature type="compositionally biased region" description="Acidic residues" evidence="16">
    <location>
        <begin position="280"/>
        <end position="291"/>
    </location>
</feature>
<dbReference type="PROSITE" id="PS51722">
    <property type="entry name" value="G_TR_2"/>
    <property type="match status" value="1"/>
</dbReference>
<dbReference type="EMBL" id="NNAY01000356">
    <property type="protein sequence ID" value="OXU28941.1"/>
    <property type="molecule type" value="Genomic_DNA"/>
</dbReference>
<feature type="compositionally biased region" description="Basic and acidic residues" evidence="16">
    <location>
        <begin position="619"/>
        <end position="629"/>
    </location>
</feature>
<feature type="compositionally biased region" description="Basic and acidic residues" evidence="16">
    <location>
        <begin position="504"/>
        <end position="544"/>
    </location>
</feature>
<feature type="compositionally biased region" description="Basic and acidic residues" evidence="16">
    <location>
        <begin position="375"/>
        <end position="399"/>
    </location>
</feature>
<feature type="compositionally biased region" description="Basic and acidic residues" evidence="16">
    <location>
        <begin position="55"/>
        <end position="65"/>
    </location>
</feature>
<keyword evidence="9" id="KW-0547">Nucleotide-binding</keyword>
<dbReference type="STRING" id="543379.A0A232FDV8"/>
<dbReference type="Pfam" id="PF11987">
    <property type="entry name" value="IF-2"/>
    <property type="match status" value="1"/>
</dbReference>
<dbReference type="Pfam" id="PF14578">
    <property type="entry name" value="GTP_EFTU_D4"/>
    <property type="match status" value="1"/>
</dbReference>
<dbReference type="Gene3D" id="3.40.50.300">
    <property type="entry name" value="P-loop containing nucleotide triphosphate hydrolases"/>
    <property type="match status" value="1"/>
</dbReference>
<dbReference type="InterPro" id="IPR000795">
    <property type="entry name" value="T_Tr_GTP-bd_dom"/>
</dbReference>
<dbReference type="GO" id="GO:0003924">
    <property type="term" value="F:GTPase activity"/>
    <property type="evidence" value="ECO:0007669"/>
    <property type="project" value="InterPro"/>
</dbReference>
<feature type="compositionally biased region" description="Acidic residues" evidence="16">
    <location>
        <begin position="696"/>
        <end position="709"/>
    </location>
</feature>
<feature type="compositionally biased region" description="Basic and acidic residues" evidence="16">
    <location>
        <begin position="349"/>
        <end position="365"/>
    </location>
</feature>
<feature type="compositionally biased region" description="Basic residues" evidence="16">
    <location>
        <begin position="159"/>
        <end position="168"/>
    </location>
</feature>
<dbReference type="SUPFAM" id="SSF52540">
    <property type="entry name" value="P-loop containing nucleoside triphosphate hydrolases"/>
    <property type="match status" value="1"/>
</dbReference>
<feature type="compositionally biased region" description="Low complexity" evidence="16">
    <location>
        <begin position="568"/>
        <end position="578"/>
    </location>
</feature>
<dbReference type="InterPro" id="IPR036925">
    <property type="entry name" value="TIF_IF2_dom3_sf"/>
</dbReference>
<dbReference type="CDD" id="cd01887">
    <property type="entry name" value="IF2_eIF5B"/>
    <property type="match status" value="1"/>
</dbReference>
<dbReference type="CDD" id="cd03703">
    <property type="entry name" value="aeIF5B_II"/>
    <property type="match status" value="1"/>
</dbReference>
<comment type="subunit">
    <text evidence="15">Interacts through its C-terminal domain (CTD) with the CTD of eIF1A (EIF1AX) or with the CTD of EIF5 (mutually exclusive) through a common binding site. Interacts with eIF1A (EIF1AX) from the location of the start codon by the 43S complex until the formation of the 80S complex. Interacts with ANXA5 in a calcium and phospholipid-dependent manner.</text>
</comment>
<proteinExistence type="inferred from homology"/>
<evidence type="ECO:0000256" key="7">
    <source>
        <dbReference type="ARBA" id="ARBA00022540"/>
    </source>
</evidence>
<dbReference type="InterPro" id="IPR015760">
    <property type="entry name" value="TIF_IF2"/>
</dbReference>
<evidence type="ECO:0000256" key="1">
    <source>
        <dbReference type="ARBA" id="ARBA00001944"/>
    </source>
</evidence>
<dbReference type="GO" id="GO:0005739">
    <property type="term" value="C:mitochondrion"/>
    <property type="evidence" value="ECO:0007669"/>
    <property type="project" value="TreeGrafter"/>
</dbReference>
<dbReference type="FunFam" id="2.40.30.10:FF:000026">
    <property type="entry name" value="Eukaryotic translation initiation factor 5B"/>
    <property type="match status" value="1"/>
</dbReference>
<comment type="subcellular location">
    <subcellularLocation>
        <location evidence="2">Cytoplasm</location>
    </subcellularLocation>
</comment>
<feature type="compositionally biased region" description="Basic residues" evidence="16">
    <location>
        <begin position="103"/>
        <end position="112"/>
    </location>
</feature>
<name>A0A232FDV8_9HYME</name>
<dbReference type="OrthoDB" id="4928at2759"/>
<protein>
    <recommendedName>
        <fullName evidence="5">Eukaryotic translation initiation factor 5B</fullName>
        <ecNumber evidence="4">3.6.5.3</ecNumber>
    </recommendedName>
    <alternativeName>
        <fullName evidence="13">Translation initiation factor IF-2</fullName>
    </alternativeName>
</protein>
<keyword evidence="11" id="KW-0648">Protein biosynthesis</keyword>
<dbReference type="Pfam" id="PF00009">
    <property type="entry name" value="GTP_EFTU"/>
    <property type="match status" value="1"/>
</dbReference>
<evidence type="ECO:0000256" key="6">
    <source>
        <dbReference type="ARBA" id="ARBA00022490"/>
    </source>
</evidence>